<evidence type="ECO:0000313" key="2">
    <source>
        <dbReference type="Proteomes" id="UP000694892"/>
    </source>
</evidence>
<dbReference type="EMBL" id="CM004466">
    <property type="protein sequence ID" value="OCT99662.1"/>
    <property type="molecule type" value="Genomic_DNA"/>
</dbReference>
<accession>A0A974I2L3</accession>
<reference evidence="2" key="1">
    <citation type="journal article" date="2016" name="Nature">
        <title>Genome evolution in the allotetraploid frog Xenopus laevis.</title>
        <authorList>
            <person name="Session A.M."/>
            <person name="Uno Y."/>
            <person name="Kwon T."/>
            <person name="Chapman J.A."/>
            <person name="Toyoda A."/>
            <person name="Takahashi S."/>
            <person name="Fukui A."/>
            <person name="Hikosaka A."/>
            <person name="Suzuki A."/>
            <person name="Kondo M."/>
            <person name="van Heeringen S.J."/>
            <person name="Quigley I."/>
            <person name="Heinz S."/>
            <person name="Ogino H."/>
            <person name="Ochi H."/>
            <person name="Hellsten U."/>
            <person name="Lyons J.B."/>
            <person name="Simakov O."/>
            <person name="Putnam N."/>
            <person name="Stites J."/>
            <person name="Kuroki Y."/>
            <person name="Tanaka T."/>
            <person name="Michiue T."/>
            <person name="Watanabe M."/>
            <person name="Bogdanovic O."/>
            <person name="Lister R."/>
            <person name="Georgiou G."/>
            <person name="Paranjpe S.S."/>
            <person name="van Kruijsbergen I."/>
            <person name="Shu S."/>
            <person name="Carlson J."/>
            <person name="Kinoshita T."/>
            <person name="Ohta Y."/>
            <person name="Mawaribuchi S."/>
            <person name="Jenkins J."/>
            <person name="Grimwood J."/>
            <person name="Schmutz J."/>
            <person name="Mitros T."/>
            <person name="Mozaffari S.V."/>
            <person name="Suzuki Y."/>
            <person name="Haramoto Y."/>
            <person name="Yamamoto T.S."/>
            <person name="Takagi C."/>
            <person name="Heald R."/>
            <person name="Miller K."/>
            <person name="Haudenschild C."/>
            <person name="Kitzman J."/>
            <person name="Nakayama T."/>
            <person name="Izutsu Y."/>
            <person name="Robert J."/>
            <person name="Fortriede J."/>
            <person name="Burns K."/>
            <person name="Lotay V."/>
            <person name="Karimi K."/>
            <person name="Yasuoka Y."/>
            <person name="Dichmann D.S."/>
            <person name="Flajnik M.F."/>
            <person name="Houston D.W."/>
            <person name="Shendure J."/>
            <person name="DuPasquier L."/>
            <person name="Vize P.D."/>
            <person name="Zorn A.M."/>
            <person name="Ito M."/>
            <person name="Marcotte E.M."/>
            <person name="Wallingford J.B."/>
            <person name="Ito Y."/>
            <person name="Asashima M."/>
            <person name="Ueno N."/>
            <person name="Matsuda Y."/>
            <person name="Veenstra G.J."/>
            <person name="Fujiyama A."/>
            <person name="Harland R.M."/>
            <person name="Taira M."/>
            <person name="Rokhsar D.S."/>
        </authorList>
    </citation>
    <scope>NUCLEOTIDE SEQUENCE [LARGE SCALE GENOMIC DNA]</scope>
    <source>
        <strain evidence="2">J</strain>
    </source>
</reference>
<protein>
    <submittedName>
        <fullName evidence="1">Uncharacterized protein</fullName>
    </submittedName>
</protein>
<dbReference type="AlphaFoldDB" id="A0A974I2L3"/>
<sequence length="81" mass="9382">MHRKCPVLKGMARSFERRLSVLATRQLTLKMLELLDFHHNCVKTNLLKKYVSMPFLKIYFTKVALSFTQATDSKPSSFAFA</sequence>
<name>A0A974I2L3_XENLA</name>
<proteinExistence type="predicted"/>
<gene>
    <name evidence="1" type="ORF">XELAEV_18005445mg</name>
</gene>
<organism evidence="1 2">
    <name type="scientific">Xenopus laevis</name>
    <name type="common">African clawed frog</name>
    <dbReference type="NCBI Taxonomy" id="8355"/>
    <lineage>
        <taxon>Eukaryota</taxon>
        <taxon>Metazoa</taxon>
        <taxon>Chordata</taxon>
        <taxon>Craniata</taxon>
        <taxon>Vertebrata</taxon>
        <taxon>Euteleostomi</taxon>
        <taxon>Amphibia</taxon>
        <taxon>Batrachia</taxon>
        <taxon>Anura</taxon>
        <taxon>Pipoidea</taxon>
        <taxon>Pipidae</taxon>
        <taxon>Xenopodinae</taxon>
        <taxon>Xenopus</taxon>
        <taxon>Xenopus</taxon>
    </lineage>
</organism>
<dbReference type="Proteomes" id="UP000694892">
    <property type="component" value="Chromosome 1L"/>
</dbReference>
<evidence type="ECO:0000313" key="1">
    <source>
        <dbReference type="EMBL" id="OCT99662.1"/>
    </source>
</evidence>